<name>A0A7X5J899_9HYPH</name>
<evidence type="ECO:0000313" key="2">
    <source>
        <dbReference type="Proteomes" id="UP000586722"/>
    </source>
</evidence>
<dbReference type="RefSeq" id="WP_161675203.1">
    <property type="nucleotide sequence ID" value="NZ_JAABLP010000002.1"/>
</dbReference>
<accession>A0A7X5J899</accession>
<comment type="caution">
    <text evidence="1">The sequence shown here is derived from an EMBL/GenBank/DDBJ whole genome shotgun (WGS) entry which is preliminary data.</text>
</comment>
<protein>
    <submittedName>
        <fullName evidence="1">Pyridoxamine 5'-phosphate oxidase family protein</fullName>
    </submittedName>
</protein>
<dbReference type="SUPFAM" id="SSF50475">
    <property type="entry name" value="FMN-binding split barrel"/>
    <property type="match status" value="1"/>
</dbReference>
<dbReference type="Pfam" id="PF12900">
    <property type="entry name" value="Pyridox_ox_2"/>
    <property type="match status" value="1"/>
</dbReference>
<dbReference type="Proteomes" id="UP000586722">
    <property type="component" value="Unassembled WGS sequence"/>
</dbReference>
<evidence type="ECO:0000313" key="1">
    <source>
        <dbReference type="EMBL" id="NBN76995.1"/>
    </source>
</evidence>
<reference evidence="2" key="1">
    <citation type="submission" date="2020-01" db="EMBL/GenBank/DDBJ databases">
        <authorList>
            <person name="Fang Y."/>
            <person name="Sun R."/>
            <person name="Nie L."/>
            <person name="He J."/>
            <person name="Hao L."/>
            <person name="Wang L."/>
            <person name="Su S."/>
            <person name="Lv E."/>
            <person name="Zhang Z."/>
            <person name="Xie R."/>
            <person name="Liu H."/>
        </authorList>
    </citation>
    <scope>NUCLEOTIDE SEQUENCE [LARGE SCALE GENOMIC DNA]</scope>
    <source>
        <strain evidence="2">XCT-53</strain>
    </source>
</reference>
<dbReference type="EMBL" id="JAABLQ010000001">
    <property type="protein sequence ID" value="NBN76995.1"/>
    <property type="molecule type" value="Genomic_DNA"/>
</dbReference>
<dbReference type="Gene3D" id="2.30.110.10">
    <property type="entry name" value="Electron Transport, Fmn-binding Protein, Chain A"/>
    <property type="match status" value="1"/>
</dbReference>
<keyword evidence="2" id="KW-1185">Reference proteome</keyword>
<dbReference type="PANTHER" id="PTHR34071">
    <property type="entry name" value="5-NITROIMIDAZOLE ANTIBIOTICS RESISTANCE PROTEIN, NIMA-FAMILY-RELATED PROTEIN-RELATED"/>
    <property type="match status" value="1"/>
</dbReference>
<dbReference type="InterPro" id="IPR024747">
    <property type="entry name" value="Pyridox_Oxase-rel"/>
</dbReference>
<gene>
    <name evidence="1" type="ORF">GWI72_01795</name>
</gene>
<dbReference type="InterPro" id="IPR012349">
    <property type="entry name" value="Split_barrel_FMN-bd"/>
</dbReference>
<sequence>MTETLPSSPNEPHNTIRNDTAATGPASGETAPVDRKALPRYARVRNGRRADYDADAVHAILDAGLVGHVGFIHEDRPMVIPMAYGRDGSTLYIHGAGAARIVKALPAGAPVTLAVTLIDGLVVARAAFHNSVNYRSAIVHGRVRELGDTAEAERALALITDHLLPGRWAESRPMTEKELKATGIIAIEIEHAAAKCRAGGPVDDESDLGLPVWAGVVPVMTALGVPLADASTPVSVRQPASLAASRRKFL</sequence>
<organism evidence="1 2">
    <name type="scientific">Pannonibacter tanglangensis</name>
    <dbReference type="NCBI Taxonomy" id="2750084"/>
    <lineage>
        <taxon>Bacteria</taxon>
        <taxon>Pseudomonadati</taxon>
        <taxon>Pseudomonadota</taxon>
        <taxon>Alphaproteobacteria</taxon>
        <taxon>Hyphomicrobiales</taxon>
        <taxon>Stappiaceae</taxon>
        <taxon>Pannonibacter</taxon>
    </lineage>
</organism>
<dbReference type="AlphaFoldDB" id="A0A7X5J899"/>
<dbReference type="PANTHER" id="PTHR34071:SF2">
    <property type="entry name" value="FLAVIN-NUCLEOTIDE-BINDING PROTEIN"/>
    <property type="match status" value="1"/>
</dbReference>
<proteinExistence type="predicted"/>